<dbReference type="GO" id="GO:0051049">
    <property type="term" value="P:regulation of transport"/>
    <property type="evidence" value="ECO:0007669"/>
    <property type="project" value="TreeGrafter"/>
</dbReference>
<dbReference type="Proteomes" id="UP000008909">
    <property type="component" value="Unassembled WGS sequence"/>
</dbReference>
<protein>
    <submittedName>
        <fullName evidence="3">Islet cell autoantigen 1</fullName>
    </submittedName>
</protein>
<feature type="region of interest" description="Disordered" evidence="1">
    <location>
        <begin position="384"/>
        <end position="463"/>
    </location>
</feature>
<dbReference type="GO" id="GO:0019904">
    <property type="term" value="F:protein domain specific binding"/>
    <property type="evidence" value="ECO:0007669"/>
    <property type="project" value="InterPro"/>
</dbReference>
<dbReference type="Gene3D" id="1.20.1270.60">
    <property type="entry name" value="Arfaptin homology (AH) domain/BAR domain"/>
    <property type="match status" value="1"/>
</dbReference>
<dbReference type="InterPro" id="IPR010504">
    <property type="entry name" value="AH_dom"/>
</dbReference>
<dbReference type="SMART" id="SM01237">
    <property type="entry name" value="ICA69"/>
    <property type="match status" value="1"/>
</dbReference>
<feature type="compositionally biased region" description="Polar residues" evidence="1">
    <location>
        <begin position="426"/>
        <end position="445"/>
    </location>
</feature>
<dbReference type="Pfam" id="PF06456">
    <property type="entry name" value="Arfaptin"/>
    <property type="match status" value="1"/>
</dbReference>
<keyword evidence="4" id="KW-1185">Reference proteome</keyword>
<evidence type="ECO:0000256" key="1">
    <source>
        <dbReference type="SAM" id="MobiDB-lite"/>
    </source>
</evidence>
<dbReference type="SUPFAM" id="SSF103657">
    <property type="entry name" value="BAR/IMD domain-like"/>
    <property type="match status" value="1"/>
</dbReference>
<evidence type="ECO:0000313" key="3">
    <source>
        <dbReference type="EMBL" id="GAA56778.1"/>
    </source>
</evidence>
<proteinExistence type="predicted"/>
<feature type="compositionally biased region" description="Polar residues" evidence="1">
    <location>
        <begin position="402"/>
        <end position="411"/>
    </location>
</feature>
<sequence length="491" mass="54942">MIKKFGRKQDENIVASDSDLDAKLELLKSIQATCRDLARLLTRYQETICYLSQAENEMGRFLKRYSMEDKTQAGKIMSAAGKSLSHSAQQRLQLRTPLDRVLQEVKTFRQRAIADTIGTLKRMEAARTEYRGALLWMKNVSEELDPDTYKQLEKFRCVQAQVRKTKSTFDRLKIDSMQKIDLLSASRCNMLSHALVGYQNSMLTFLEKTSGTMVAVAERFKGYQYYEFSVLKELRPESKRLAGVDDGDSVVDDSIQSSRNQDVQLTQKEGPTEEELDRRLDEIFQADNFDDAKLEDIGLFGSDTTESLAHGSRELISRSVGGVPEEHRDFLTDLFSTEDNVLPSLSSEFGISSTKTEVQPAGPQTVGASEFKAEWKSVFAFNSEPAQPTQSGFSEDDPWSEFQRSVSSTLPSHLLDKREDGAGSVFGSTASFNMPQHEAGSSATPSEHAVMQSERSKQPSSLDSWMRLFSDLGQLGNPDAISKKEGQISDA</sequence>
<feature type="compositionally biased region" description="Polar residues" evidence="1">
    <location>
        <begin position="255"/>
        <end position="269"/>
    </location>
</feature>
<organism evidence="3 4">
    <name type="scientific">Clonorchis sinensis</name>
    <name type="common">Chinese liver fluke</name>
    <dbReference type="NCBI Taxonomy" id="79923"/>
    <lineage>
        <taxon>Eukaryota</taxon>
        <taxon>Metazoa</taxon>
        <taxon>Spiralia</taxon>
        <taxon>Lophotrochozoa</taxon>
        <taxon>Platyhelminthes</taxon>
        <taxon>Trematoda</taxon>
        <taxon>Digenea</taxon>
        <taxon>Opisthorchiida</taxon>
        <taxon>Opisthorchiata</taxon>
        <taxon>Opisthorchiidae</taxon>
        <taxon>Clonorchis</taxon>
    </lineage>
</organism>
<reference evidence="3" key="1">
    <citation type="journal article" date="2011" name="Genome Biol.">
        <title>The draft genome of the carcinogenic human liver fluke Clonorchis sinensis.</title>
        <authorList>
            <person name="Wang X."/>
            <person name="Chen W."/>
            <person name="Huang Y."/>
            <person name="Sun J."/>
            <person name="Men J."/>
            <person name="Liu H."/>
            <person name="Luo F."/>
            <person name="Guo L."/>
            <person name="Lv X."/>
            <person name="Deng C."/>
            <person name="Zhou C."/>
            <person name="Fan Y."/>
            <person name="Li X."/>
            <person name="Huang L."/>
            <person name="Hu Y."/>
            <person name="Liang C."/>
            <person name="Hu X."/>
            <person name="Xu J."/>
            <person name="Yu X."/>
        </authorList>
    </citation>
    <scope>NUCLEOTIDE SEQUENCE [LARGE SCALE GENOMIC DNA]</scope>
    <source>
        <strain evidence="3">Henan</strain>
    </source>
</reference>
<reference key="2">
    <citation type="submission" date="2011-10" db="EMBL/GenBank/DDBJ databases">
        <title>The genome and transcriptome sequence of Clonorchis sinensis provide insights into the carcinogenic liver fluke.</title>
        <authorList>
            <person name="Wang X."/>
            <person name="Huang Y."/>
            <person name="Chen W."/>
            <person name="Liu H."/>
            <person name="Guo L."/>
            <person name="Chen Y."/>
            <person name="Luo F."/>
            <person name="Zhou W."/>
            <person name="Sun J."/>
            <person name="Mao Q."/>
            <person name="Liang P."/>
            <person name="Zhou C."/>
            <person name="Tian Y."/>
            <person name="Men J."/>
            <person name="Lv X."/>
            <person name="Huang L."/>
            <person name="Zhou J."/>
            <person name="Hu Y."/>
            <person name="Li R."/>
            <person name="Zhang F."/>
            <person name="Lei H."/>
            <person name="Li X."/>
            <person name="Hu X."/>
            <person name="Liang C."/>
            <person name="Xu J."/>
            <person name="Wu Z."/>
            <person name="Yu X."/>
        </authorList>
    </citation>
    <scope>NUCLEOTIDE SEQUENCE</scope>
    <source>
        <strain>Henan</strain>
    </source>
</reference>
<dbReference type="AlphaFoldDB" id="G7YUZ8"/>
<dbReference type="PANTHER" id="PTHR10164:SF4">
    <property type="entry name" value="GH23156P"/>
    <property type="match status" value="1"/>
</dbReference>
<feature type="compositionally biased region" description="Polar residues" evidence="1">
    <location>
        <begin position="384"/>
        <end position="393"/>
    </location>
</feature>
<dbReference type="InterPro" id="IPR006723">
    <property type="entry name" value="Islet_autoAg_Ica1_C"/>
</dbReference>
<dbReference type="PANTHER" id="PTHR10164">
    <property type="entry name" value="ISLET CELL AUTOANTIGEN 1"/>
    <property type="match status" value="1"/>
</dbReference>
<feature type="domain" description="AH" evidence="2">
    <location>
        <begin position="15"/>
        <end position="218"/>
    </location>
</feature>
<dbReference type="Pfam" id="PF04629">
    <property type="entry name" value="ICA69"/>
    <property type="match status" value="1"/>
</dbReference>
<dbReference type="PROSITE" id="PS50870">
    <property type="entry name" value="AH"/>
    <property type="match status" value="1"/>
</dbReference>
<dbReference type="FunFam" id="1.20.1270.60:FF:000068">
    <property type="entry name" value="Islet cell autoantigen"/>
    <property type="match status" value="1"/>
</dbReference>
<evidence type="ECO:0000313" key="4">
    <source>
        <dbReference type="Proteomes" id="UP000008909"/>
    </source>
</evidence>
<feature type="region of interest" description="Disordered" evidence="1">
    <location>
        <begin position="242"/>
        <end position="274"/>
    </location>
</feature>
<name>G7YUZ8_CLOSI</name>
<gene>
    <name evidence="3" type="ORF">CLF_111494</name>
</gene>
<dbReference type="EMBL" id="DF144374">
    <property type="protein sequence ID" value="GAA56778.1"/>
    <property type="molecule type" value="Genomic_DNA"/>
</dbReference>
<evidence type="ECO:0000259" key="2">
    <source>
        <dbReference type="PROSITE" id="PS50870"/>
    </source>
</evidence>
<dbReference type="InterPro" id="IPR027267">
    <property type="entry name" value="AH/BAR_dom_sf"/>
</dbReference>
<dbReference type="GO" id="GO:0005794">
    <property type="term" value="C:Golgi apparatus"/>
    <property type="evidence" value="ECO:0007669"/>
    <property type="project" value="TreeGrafter"/>
</dbReference>
<dbReference type="InterPro" id="IPR024114">
    <property type="entry name" value="Islet_autoAg_Ica1/Ica1-like"/>
</dbReference>
<dbReference type="SMART" id="SM01015">
    <property type="entry name" value="Arfaptin"/>
    <property type="match status" value="1"/>
</dbReference>
<accession>G7YUZ8</accession>